<feature type="domain" description="Solute-binding protein family 3/N-terminal" evidence="3">
    <location>
        <begin position="23"/>
        <end position="257"/>
    </location>
</feature>
<dbReference type="InterPro" id="IPR001638">
    <property type="entry name" value="Solute-binding_3/MltF_N"/>
</dbReference>
<dbReference type="PANTHER" id="PTHR35936:SF19">
    <property type="entry name" value="AMINO-ACID-BINDING PROTEIN YXEM-RELATED"/>
    <property type="match status" value="1"/>
</dbReference>
<evidence type="ECO:0000313" key="5">
    <source>
        <dbReference type="Proteomes" id="UP000238563"/>
    </source>
</evidence>
<dbReference type="Proteomes" id="UP000238563">
    <property type="component" value="Unassembled WGS sequence"/>
</dbReference>
<gene>
    <name evidence="4" type="ORF">C5750_24145</name>
</gene>
<evidence type="ECO:0000313" key="4">
    <source>
        <dbReference type="EMBL" id="PRD49918.1"/>
    </source>
</evidence>
<organism evidence="4 5">
    <name type="scientific">Phyllobacterium myrsinacearum</name>
    <dbReference type="NCBI Taxonomy" id="28101"/>
    <lineage>
        <taxon>Bacteria</taxon>
        <taxon>Pseudomonadati</taxon>
        <taxon>Pseudomonadota</taxon>
        <taxon>Alphaproteobacteria</taxon>
        <taxon>Hyphomicrobiales</taxon>
        <taxon>Phyllobacteriaceae</taxon>
        <taxon>Phyllobacterium</taxon>
    </lineage>
</organism>
<dbReference type="Pfam" id="PF00497">
    <property type="entry name" value="SBP_bac_3"/>
    <property type="match status" value="1"/>
</dbReference>
<feature type="chain" id="PRO_5015711439" evidence="2">
    <location>
        <begin position="22"/>
        <end position="261"/>
    </location>
</feature>
<sequence length="261" mass="27456">MKRLTVILSLGAALLASAASADDLRIGTSADYPPWESVDGAGNIVGFDKDVGDEICKRIAATCAWQNQAYDGLLPGLQVGKFDVVISGVSINDERSQKVDFSVAYADAPNSIVVAPGNKAASAKTPADLPKALATAAIGVQSGTTHEQVIRAHFPEADVRTYERPDQIADDLIAGRIEAGLMERSAWAPLVKDRGADKLVYAGPLLTGADFAEFGKGQGVAMTKGKAELKGKIDAAVEAMLKDGTIKTIAEKYFGYDVSKK</sequence>
<dbReference type="OrthoDB" id="9807134at2"/>
<accession>A0A2S9JAV2</accession>
<keyword evidence="5" id="KW-1185">Reference proteome</keyword>
<proteinExistence type="predicted"/>
<keyword evidence="1 2" id="KW-0732">Signal</keyword>
<evidence type="ECO:0000256" key="2">
    <source>
        <dbReference type="SAM" id="SignalP"/>
    </source>
</evidence>
<dbReference type="SUPFAM" id="SSF53850">
    <property type="entry name" value="Periplasmic binding protein-like II"/>
    <property type="match status" value="1"/>
</dbReference>
<evidence type="ECO:0000259" key="3">
    <source>
        <dbReference type="SMART" id="SM00062"/>
    </source>
</evidence>
<reference evidence="4 5" key="1">
    <citation type="submission" date="2018-02" db="EMBL/GenBank/DDBJ databases">
        <title>The draft genome of Phyllobacterium myrsinacearum DSM5892.</title>
        <authorList>
            <person name="Li L."/>
            <person name="Liu L."/>
            <person name="Zhang X."/>
            <person name="Wang T."/>
        </authorList>
    </citation>
    <scope>NUCLEOTIDE SEQUENCE [LARGE SCALE GENOMIC DNA]</scope>
    <source>
        <strain evidence="4 5">DSM 5892</strain>
    </source>
</reference>
<evidence type="ECO:0000256" key="1">
    <source>
        <dbReference type="ARBA" id="ARBA00022729"/>
    </source>
</evidence>
<dbReference type="AlphaFoldDB" id="A0A2S9JAV2"/>
<dbReference type="SMART" id="SM00062">
    <property type="entry name" value="PBPb"/>
    <property type="match status" value="1"/>
</dbReference>
<dbReference type="RefSeq" id="WP_105737604.1">
    <property type="nucleotide sequence ID" value="NZ_PVBT01000009.1"/>
</dbReference>
<comment type="caution">
    <text evidence="4">The sequence shown here is derived from an EMBL/GenBank/DDBJ whole genome shotgun (WGS) entry which is preliminary data.</text>
</comment>
<name>A0A2S9JAV2_9HYPH</name>
<dbReference type="Gene3D" id="3.40.190.10">
    <property type="entry name" value="Periplasmic binding protein-like II"/>
    <property type="match status" value="2"/>
</dbReference>
<protein>
    <submittedName>
        <fullName evidence="4">Arginine-binding protein</fullName>
    </submittedName>
</protein>
<dbReference type="PANTHER" id="PTHR35936">
    <property type="entry name" value="MEMBRANE-BOUND LYTIC MUREIN TRANSGLYCOSYLASE F"/>
    <property type="match status" value="1"/>
</dbReference>
<dbReference type="EMBL" id="PVBT01000009">
    <property type="protein sequence ID" value="PRD49918.1"/>
    <property type="molecule type" value="Genomic_DNA"/>
</dbReference>
<feature type="signal peptide" evidence="2">
    <location>
        <begin position="1"/>
        <end position="21"/>
    </location>
</feature>